<dbReference type="EC" id="1.14.19.17" evidence="3"/>
<keyword evidence="6 9" id="KW-0560">Oxidoreductase</keyword>
<dbReference type="CDD" id="cd03508">
    <property type="entry name" value="Delta4-sphingolipid-FADS-like"/>
    <property type="match status" value="1"/>
</dbReference>
<protein>
    <recommendedName>
        <fullName evidence="3">sphingolipid 4-desaturase</fullName>
        <ecNumber evidence="3">1.14.19.17</ecNumber>
    </recommendedName>
</protein>
<dbReference type="PIRSF" id="PIRSF017228">
    <property type="entry name" value="Sphnglp_dlt4_des"/>
    <property type="match status" value="1"/>
</dbReference>
<evidence type="ECO:0000256" key="6">
    <source>
        <dbReference type="ARBA" id="ARBA00023002"/>
    </source>
</evidence>
<dbReference type="AlphaFoldDB" id="A0AAD9PBQ0"/>
<evidence type="ECO:0000256" key="3">
    <source>
        <dbReference type="ARBA" id="ARBA00012021"/>
    </source>
</evidence>
<dbReference type="InterPro" id="IPR005804">
    <property type="entry name" value="FA_desaturase_dom"/>
</dbReference>
<evidence type="ECO:0000256" key="1">
    <source>
        <dbReference type="ARBA" id="ARBA00004141"/>
    </source>
</evidence>
<dbReference type="Pfam" id="PF00487">
    <property type="entry name" value="FA_desaturase"/>
    <property type="match status" value="1"/>
</dbReference>
<comment type="similarity">
    <text evidence="2 9">Belongs to the fatty acid desaturase type 1 family. DEGS subfamily.</text>
</comment>
<dbReference type="PANTHER" id="PTHR12879">
    <property type="entry name" value="SPHINGOLIPID DELTA 4 DESATURASE/C-4 HYDROXYLASE PROTEIN DES2"/>
    <property type="match status" value="1"/>
</dbReference>
<evidence type="ECO:0000313" key="12">
    <source>
        <dbReference type="EMBL" id="KAK2191849.1"/>
    </source>
</evidence>
<dbReference type="Pfam" id="PF08557">
    <property type="entry name" value="Lipid_DES"/>
    <property type="match status" value="1"/>
</dbReference>
<feature type="transmembrane region" description="Helical" evidence="10">
    <location>
        <begin position="43"/>
        <end position="61"/>
    </location>
</feature>
<keyword evidence="5 10" id="KW-1133">Transmembrane helix</keyword>
<keyword evidence="13" id="KW-1185">Reference proteome</keyword>
<name>A0AAD9PBQ0_RIDPI</name>
<keyword evidence="8 9" id="KW-0472">Membrane</keyword>
<dbReference type="InterPro" id="IPR011388">
    <property type="entry name" value="DES1/DES2"/>
</dbReference>
<dbReference type="EMBL" id="JAODUO010000044">
    <property type="protein sequence ID" value="KAK2191849.1"/>
    <property type="molecule type" value="Genomic_DNA"/>
</dbReference>
<reference evidence="12" key="1">
    <citation type="journal article" date="2023" name="Mol. Biol. Evol.">
        <title>Third-Generation Sequencing Reveals the Adaptive Role of the Epigenome in Three Deep-Sea Polychaetes.</title>
        <authorList>
            <person name="Perez M."/>
            <person name="Aroh O."/>
            <person name="Sun Y."/>
            <person name="Lan Y."/>
            <person name="Juniper S.K."/>
            <person name="Young C.R."/>
            <person name="Angers B."/>
            <person name="Qian P.Y."/>
        </authorList>
    </citation>
    <scope>NUCLEOTIDE SEQUENCE</scope>
    <source>
        <strain evidence="12">R07B-5</strain>
    </source>
</reference>
<dbReference type="SMART" id="SM01269">
    <property type="entry name" value="Lipid_DES"/>
    <property type="match status" value="1"/>
</dbReference>
<dbReference type="PANTHER" id="PTHR12879:SF8">
    <property type="entry name" value="SPHINGOLIPID DELTA(4)-DESATURASE DES1"/>
    <property type="match status" value="1"/>
</dbReference>
<proteinExistence type="inferred from homology"/>
<feature type="transmembrane region" description="Helical" evidence="10">
    <location>
        <begin position="67"/>
        <end position="87"/>
    </location>
</feature>
<feature type="transmembrane region" description="Helical" evidence="10">
    <location>
        <begin position="107"/>
        <end position="124"/>
    </location>
</feature>
<evidence type="ECO:0000256" key="7">
    <source>
        <dbReference type="ARBA" id="ARBA00023098"/>
    </source>
</evidence>
<evidence type="ECO:0000256" key="10">
    <source>
        <dbReference type="SAM" id="Phobius"/>
    </source>
</evidence>
<comment type="caution">
    <text evidence="12">The sequence shown here is derived from an EMBL/GenBank/DDBJ whole genome shotgun (WGS) entry which is preliminary data.</text>
</comment>
<dbReference type="GO" id="GO:0042284">
    <property type="term" value="F:sphingolipid delta-4 desaturase activity"/>
    <property type="evidence" value="ECO:0007669"/>
    <property type="project" value="UniProtKB-UniRule"/>
</dbReference>
<evidence type="ECO:0000256" key="4">
    <source>
        <dbReference type="ARBA" id="ARBA00022692"/>
    </source>
</evidence>
<dbReference type="InterPro" id="IPR013866">
    <property type="entry name" value="Sphingolipid_d4-desaturase_N"/>
</dbReference>
<evidence type="ECO:0000313" key="13">
    <source>
        <dbReference type="Proteomes" id="UP001209878"/>
    </source>
</evidence>
<evidence type="ECO:0000256" key="8">
    <source>
        <dbReference type="ARBA" id="ARBA00023136"/>
    </source>
</evidence>
<evidence type="ECO:0000256" key="5">
    <source>
        <dbReference type="ARBA" id="ARBA00022989"/>
    </source>
</evidence>
<evidence type="ECO:0000256" key="9">
    <source>
        <dbReference type="PIRNR" id="PIRNR017228"/>
    </source>
</evidence>
<sequence length="324" mass="37234">MGAQTSRTDYEWSYTEEPHKSRRKAILAKHPEMKKLMVHDPNLKFIVVGMVIMQLVAAYLLRESSFFTIVVVAYCFGGVLNHSMALAIHEISHNMAFGNAYPMRNRLIGIFGNLIMGIPYSTVFKKYHTEHHKYQGDDTLDVDIPSRFEARMFTSAGLKFIWLILQPVFYAFRPLLLNPKPITRFEVLNFAVQATFDIIIFYTLGLRSLLYLSGGTFLAMGLHPVAGHFISEHYVFKKGYETYSYYGPLNCITFNVGYHNEHHDFPNVPGCYLPLVKEMAPEFYDDLPCHTSWVKVLYDFVTDPEVGPYARVKRTAVTSPEKQE</sequence>
<evidence type="ECO:0000256" key="2">
    <source>
        <dbReference type="ARBA" id="ARBA00006146"/>
    </source>
</evidence>
<keyword evidence="4 10" id="KW-0812">Transmembrane</keyword>
<gene>
    <name evidence="12" type="ORF">NP493_44g10001</name>
</gene>
<dbReference type="Proteomes" id="UP001209878">
    <property type="component" value="Unassembled WGS sequence"/>
</dbReference>
<accession>A0AAD9PBQ0</accession>
<dbReference type="GO" id="GO:0046513">
    <property type="term" value="P:ceramide biosynthetic process"/>
    <property type="evidence" value="ECO:0007669"/>
    <property type="project" value="TreeGrafter"/>
</dbReference>
<organism evidence="12 13">
    <name type="scientific">Ridgeia piscesae</name>
    <name type="common">Tubeworm</name>
    <dbReference type="NCBI Taxonomy" id="27915"/>
    <lineage>
        <taxon>Eukaryota</taxon>
        <taxon>Metazoa</taxon>
        <taxon>Spiralia</taxon>
        <taxon>Lophotrochozoa</taxon>
        <taxon>Annelida</taxon>
        <taxon>Polychaeta</taxon>
        <taxon>Sedentaria</taxon>
        <taxon>Canalipalpata</taxon>
        <taxon>Sabellida</taxon>
        <taxon>Siboglinidae</taxon>
        <taxon>Ridgeia</taxon>
    </lineage>
</organism>
<dbReference type="GO" id="GO:0016020">
    <property type="term" value="C:membrane"/>
    <property type="evidence" value="ECO:0007669"/>
    <property type="project" value="UniProtKB-SubCell"/>
</dbReference>
<comment type="subcellular location">
    <subcellularLocation>
        <location evidence="1">Membrane</location>
        <topology evidence="1">Multi-pass membrane protein</topology>
    </subcellularLocation>
</comment>
<feature type="transmembrane region" description="Helical" evidence="10">
    <location>
        <begin position="156"/>
        <end position="175"/>
    </location>
</feature>
<keyword evidence="7 9" id="KW-0443">Lipid metabolism</keyword>
<feature type="domain" description="Sphingolipid delta4-desaturase N-terminal" evidence="11">
    <location>
        <begin position="5"/>
        <end position="43"/>
    </location>
</feature>
<evidence type="ECO:0000259" key="11">
    <source>
        <dbReference type="SMART" id="SM01269"/>
    </source>
</evidence>